<keyword evidence="4" id="KW-0472">Membrane</keyword>
<evidence type="ECO:0000256" key="1">
    <source>
        <dbReference type="ARBA" id="ARBA00004370"/>
    </source>
</evidence>
<feature type="compositionally biased region" description="Polar residues" evidence="6">
    <location>
        <begin position="324"/>
        <end position="344"/>
    </location>
</feature>
<keyword evidence="8" id="KW-1185">Reference proteome</keyword>
<protein>
    <recommendedName>
        <fullName evidence="7">SUN domain-containing protein</fullName>
    </recommendedName>
</protein>
<dbReference type="PANTHER" id="PTHR12911">
    <property type="entry name" value="SAD1/UNC-84-LIKE PROTEIN-RELATED"/>
    <property type="match status" value="1"/>
</dbReference>
<feature type="region of interest" description="Disordered" evidence="6">
    <location>
        <begin position="102"/>
        <end position="281"/>
    </location>
</feature>
<feature type="region of interest" description="Disordered" evidence="6">
    <location>
        <begin position="1"/>
        <end position="54"/>
    </location>
</feature>
<reference evidence="9" key="3">
    <citation type="submission" date="2025-08" db="UniProtKB">
        <authorList>
            <consortium name="RefSeq"/>
        </authorList>
    </citation>
    <scope>IDENTIFICATION</scope>
    <source>
        <strain evidence="9">NI907</strain>
    </source>
</reference>
<proteinExistence type="predicted"/>
<feature type="compositionally biased region" description="Low complexity" evidence="6">
    <location>
        <begin position="121"/>
        <end position="135"/>
    </location>
</feature>
<evidence type="ECO:0000259" key="7">
    <source>
        <dbReference type="PROSITE" id="PS51469"/>
    </source>
</evidence>
<dbReference type="GO" id="GO:0034993">
    <property type="term" value="C:meiotic nuclear membrane microtubule tethering complex"/>
    <property type="evidence" value="ECO:0007669"/>
    <property type="project" value="TreeGrafter"/>
</dbReference>
<feature type="coiled-coil region" evidence="5">
    <location>
        <begin position="1010"/>
        <end position="1037"/>
    </location>
</feature>
<dbReference type="GeneID" id="41958524"/>
<feature type="compositionally biased region" description="Pro residues" evidence="6">
    <location>
        <begin position="1"/>
        <end position="15"/>
    </location>
</feature>
<dbReference type="Gene3D" id="2.60.120.260">
    <property type="entry name" value="Galactose-binding domain-like"/>
    <property type="match status" value="1"/>
</dbReference>
<feature type="region of interest" description="Disordered" evidence="6">
    <location>
        <begin position="601"/>
        <end position="628"/>
    </location>
</feature>
<reference evidence="9" key="2">
    <citation type="submission" date="2019-10" db="EMBL/GenBank/DDBJ databases">
        <authorList>
            <consortium name="NCBI Genome Project"/>
        </authorList>
    </citation>
    <scope>NUCLEOTIDE SEQUENCE</scope>
    <source>
        <strain evidence="9">NI907</strain>
    </source>
</reference>
<feature type="region of interest" description="Disordered" evidence="6">
    <location>
        <begin position="317"/>
        <end position="465"/>
    </location>
</feature>
<evidence type="ECO:0000256" key="2">
    <source>
        <dbReference type="ARBA" id="ARBA00022692"/>
    </source>
</evidence>
<feature type="region of interest" description="Disordered" evidence="6">
    <location>
        <begin position="477"/>
        <end position="525"/>
    </location>
</feature>
<evidence type="ECO:0000256" key="3">
    <source>
        <dbReference type="ARBA" id="ARBA00022989"/>
    </source>
</evidence>
<gene>
    <name evidence="9" type="ORF">PgNI_03561</name>
</gene>
<dbReference type="InterPro" id="IPR045119">
    <property type="entry name" value="SUN1-5"/>
</dbReference>
<feature type="compositionally biased region" description="Basic and acidic residues" evidence="6">
    <location>
        <begin position="109"/>
        <end position="118"/>
    </location>
</feature>
<feature type="domain" description="SUN" evidence="7">
    <location>
        <begin position="1091"/>
        <end position="1306"/>
    </location>
</feature>
<evidence type="ECO:0000256" key="5">
    <source>
        <dbReference type="SAM" id="Coils"/>
    </source>
</evidence>
<dbReference type="GO" id="GO:0043495">
    <property type="term" value="F:protein-membrane adaptor activity"/>
    <property type="evidence" value="ECO:0007669"/>
    <property type="project" value="TreeGrafter"/>
</dbReference>
<keyword evidence="3" id="KW-1133">Transmembrane helix</keyword>
<feature type="compositionally biased region" description="Basic and acidic residues" evidence="6">
    <location>
        <begin position="677"/>
        <end position="687"/>
    </location>
</feature>
<feature type="compositionally biased region" description="Low complexity" evidence="6">
    <location>
        <begin position="409"/>
        <end position="422"/>
    </location>
</feature>
<evidence type="ECO:0000256" key="6">
    <source>
        <dbReference type="SAM" id="MobiDB-lite"/>
    </source>
</evidence>
<keyword evidence="2" id="KW-0812">Transmembrane</keyword>
<reference evidence="9" key="1">
    <citation type="journal article" date="2019" name="Mol. Biol. Evol.">
        <title>Blast fungal genomes show frequent chromosomal changes, gene gains and losses, and effector gene turnover.</title>
        <authorList>
            <person name="Gomez Luciano L.B."/>
            <person name="Jason Tsai I."/>
            <person name="Chuma I."/>
            <person name="Tosa Y."/>
            <person name="Chen Y.H."/>
            <person name="Li J.Y."/>
            <person name="Li M.Y."/>
            <person name="Jade Lu M.Y."/>
            <person name="Nakayashiki H."/>
            <person name="Li W.H."/>
        </authorList>
    </citation>
    <scope>NUCLEOTIDE SEQUENCE</scope>
    <source>
        <strain evidence="9">NI907</strain>
    </source>
</reference>
<feature type="compositionally biased region" description="Polar residues" evidence="6">
    <location>
        <begin position="229"/>
        <end position="243"/>
    </location>
</feature>
<feature type="compositionally biased region" description="Low complexity" evidence="6">
    <location>
        <begin position="375"/>
        <end position="385"/>
    </location>
</feature>
<feature type="region of interest" description="Disordered" evidence="6">
    <location>
        <begin position="640"/>
        <end position="731"/>
    </location>
</feature>
<evidence type="ECO:0000313" key="8">
    <source>
        <dbReference type="Proteomes" id="UP000515153"/>
    </source>
</evidence>
<dbReference type="InterPro" id="IPR012919">
    <property type="entry name" value="SUN_dom"/>
</dbReference>
<feature type="compositionally biased region" description="Basic and acidic residues" evidence="6">
    <location>
        <begin position="510"/>
        <end position="519"/>
    </location>
</feature>
<name>A0A6P8BF16_PYRGI</name>
<dbReference type="KEGG" id="pgri:PgNI_03561"/>
<feature type="compositionally biased region" description="Polar residues" evidence="6">
    <location>
        <begin position="721"/>
        <end position="731"/>
    </location>
</feature>
<feature type="compositionally biased region" description="Basic and acidic residues" evidence="6">
    <location>
        <begin position="140"/>
        <end position="155"/>
    </location>
</feature>
<feature type="compositionally biased region" description="Pro residues" evidence="6">
    <location>
        <begin position="357"/>
        <end position="374"/>
    </location>
</feature>
<feature type="compositionally biased region" description="Basic and acidic residues" evidence="6">
    <location>
        <begin position="244"/>
        <end position="276"/>
    </location>
</feature>
<keyword evidence="5" id="KW-0175">Coiled coil</keyword>
<accession>A0A6P8BF16</accession>
<evidence type="ECO:0000313" key="9">
    <source>
        <dbReference type="RefSeq" id="XP_030985737.1"/>
    </source>
</evidence>
<organism evidence="8 9">
    <name type="scientific">Pyricularia grisea</name>
    <name type="common">Crabgrass-specific blast fungus</name>
    <name type="synonym">Magnaporthe grisea</name>
    <dbReference type="NCBI Taxonomy" id="148305"/>
    <lineage>
        <taxon>Eukaryota</taxon>
        <taxon>Fungi</taxon>
        <taxon>Dikarya</taxon>
        <taxon>Ascomycota</taxon>
        <taxon>Pezizomycotina</taxon>
        <taxon>Sordariomycetes</taxon>
        <taxon>Sordariomycetidae</taxon>
        <taxon>Magnaporthales</taxon>
        <taxon>Pyriculariaceae</taxon>
        <taxon>Pyricularia</taxon>
    </lineage>
</organism>
<feature type="compositionally biased region" description="Polar residues" evidence="6">
    <location>
        <begin position="183"/>
        <end position="207"/>
    </location>
</feature>
<dbReference type="RefSeq" id="XP_030985737.1">
    <property type="nucleotide sequence ID" value="XM_031123615.1"/>
</dbReference>
<comment type="subcellular location">
    <subcellularLocation>
        <location evidence="1">Membrane</location>
    </subcellularLocation>
</comment>
<dbReference type="Proteomes" id="UP000515153">
    <property type="component" value="Unplaced"/>
</dbReference>
<evidence type="ECO:0000256" key="4">
    <source>
        <dbReference type="ARBA" id="ARBA00023136"/>
    </source>
</evidence>
<feature type="compositionally biased region" description="Low complexity" evidence="6">
    <location>
        <begin position="345"/>
        <end position="356"/>
    </location>
</feature>
<dbReference type="PROSITE" id="PS51469">
    <property type="entry name" value="SUN"/>
    <property type="match status" value="1"/>
</dbReference>
<dbReference type="PANTHER" id="PTHR12911:SF8">
    <property type="entry name" value="KLAROID PROTEIN-RELATED"/>
    <property type="match status" value="1"/>
</dbReference>
<feature type="compositionally biased region" description="Polar residues" evidence="6">
    <location>
        <begin position="423"/>
        <end position="440"/>
    </location>
</feature>
<feature type="compositionally biased region" description="Polar residues" evidence="6">
    <location>
        <begin position="490"/>
        <end position="509"/>
    </location>
</feature>
<sequence>MPPPVPPVRSFPQPPTLGSVRQQGVRAPSRVRTAANNAANNSGQPDPSPAAKMVAAATTLASGLSPRPQKFSTNYGSEAFQPFTLDHSRNYAMQSTDLGSALARAAKKIQPDKPKEDSNADADAPGTANAAAPANSLLGKRKELDLAAGSRDPKRQKTTQDAGELAHDDQDSAASRPRGGRGTSASRQTSQGAAGSSRSPESGTDGSVSGLPTDDGSTVRRRTRRGSSKPSGNATVSTPSNRRISWDDLPLSRRDQRPHMTASERPETQTAHKDTAIEEGDDVDMIDLEEDFMDEQSVPQTPDRPNWTFLQVPDALSSVAPTEKSYNTESVIYRNTTLSTPQGHPSSPAPGSALLGAPPPNPPSGPPTGPPPGTAPLGTTLGSSSAPVPGAPVLDPPASDRPASDALDSGASPSGAHASGDATLNTNALTEQQTTASRGTGDSGDLAKPSPEPNPPSNPVSTAGVSAININADVDIINPLNPMPLPRRTPFSSRRAQTPESQTYHWNSSPEHRGIRSHSDSPNSKRYVATHLSHNLESNYRAPEMSEYEDGFERAARARQQHVRNRLLPPDVEEDSRLIRDIGATSARSDLTSAFLRAHTEAPETHIRPPAGARGLFIPNHTLGDSQRRGTLFEGSFLGRQQPRVLTTGDGPPSSPSSSSSGSRHTPNNGAPLGRHQSRDDSARRDGTQGQGESLPPNDTQGQGGGTPPDENHGHGGGASPSGTQSQSSKVQKLREWVQALSTGWTHLSRSIWSIIDTLSQWQVYLFQCIWNIFQALTKAPIDFVSSLWKHFTLRRFLVPLLFGVLAVSVALSYDRLASFEGISSNDGIRWHGWQDWKESLGQLVSPPFGHNLPGTNGNYSKIVAAFKSHDKDILEIKGKAMMQDAALAKLEQILPEFVRMSDDKVPHEFYVGVRDLMQQDPQIPTLDKDGNISEEHAKAIEKHIETFFWRWLRENARQIRQIAGIGQDSQLSDEELNRIVRQVAEEKPFEVVSKDEFLQILKKQLAKHHDETASQMENFQGKLAEFRRQLQQVMARSSGSMSQEQIQQNLDKALSMFAGKSLLESFAKGRIKATDEEVTSAVNHFSIRSGALIDVYRTSPAYKWPNKAHLGHKRFQTENKNGPIKSPIYAGSVLDPWEADGDCWCAGTGQSPNRRLKTTGETHKVPLMAADIAIMTKRVIPQVLRLEHISAKETVEPESMPKEVEVWIQLDEDQEMFDHAISWSMAYFPEVDRHDPLTADKFVKIGHFVYPNETEVGHSGENFYFPKDVYRFGFATTKFLIRAKNNYGSHDHTCFYQLILNGKLLPMDE</sequence>